<evidence type="ECO:0000259" key="7">
    <source>
        <dbReference type="PROSITE" id="PS50305"/>
    </source>
</evidence>
<dbReference type="Pfam" id="PF02146">
    <property type="entry name" value="SIR2"/>
    <property type="match status" value="1"/>
</dbReference>
<evidence type="ECO:0000256" key="4">
    <source>
        <dbReference type="ARBA" id="ARBA00023027"/>
    </source>
</evidence>
<dbReference type="PROSITE" id="PS50305">
    <property type="entry name" value="SIRTUIN"/>
    <property type="match status" value="1"/>
</dbReference>
<dbReference type="GO" id="GO:0005634">
    <property type="term" value="C:nucleus"/>
    <property type="evidence" value="ECO:0007669"/>
    <property type="project" value="TreeGrafter"/>
</dbReference>
<keyword evidence="6" id="KW-0862">Zinc</keyword>
<dbReference type="InterPro" id="IPR050134">
    <property type="entry name" value="NAD-dep_sirtuin_deacylases"/>
</dbReference>
<evidence type="ECO:0000313" key="9">
    <source>
        <dbReference type="Proteomes" id="UP001219525"/>
    </source>
</evidence>
<evidence type="ECO:0000256" key="1">
    <source>
        <dbReference type="ARBA" id="ARBA00004173"/>
    </source>
</evidence>
<protein>
    <submittedName>
        <fullName evidence="8">Sirtuin</fullName>
    </submittedName>
</protein>
<feature type="binding site" evidence="6">
    <location>
        <position position="150"/>
    </location>
    <ligand>
        <name>Zn(2+)</name>
        <dbReference type="ChEBI" id="CHEBI:29105"/>
    </ligand>
</feature>
<dbReference type="InterPro" id="IPR003000">
    <property type="entry name" value="Sirtuin"/>
</dbReference>
<dbReference type="EMBL" id="JARJCW010000150">
    <property type="protein sequence ID" value="KAJ7190412.1"/>
    <property type="molecule type" value="Genomic_DNA"/>
</dbReference>
<gene>
    <name evidence="8" type="ORF">GGX14DRAFT_605798</name>
</gene>
<comment type="similarity">
    <text evidence="2">Belongs to the sirtuin family. Class I subfamily.</text>
</comment>
<comment type="subcellular location">
    <subcellularLocation>
        <location evidence="1">Mitochondrion</location>
    </subcellularLocation>
</comment>
<dbReference type="SUPFAM" id="SSF52467">
    <property type="entry name" value="DHS-like NAD/FAD-binding domain"/>
    <property type="match status" value="1"/>
</dbReference>
<keyword evidence="6" id="KW-0479">Metal-binding</keyword>
<dbReference type="PANTHER" id="PTHR11085:SF10">
    <property type="entry name" value="NAD-DEPENDENT PROTEIN DEACYLASE SIRTUIN-5, MITOCHONDRIAL-RELATED"/>
    <property type="match status" value="1"/>
</dbReference>
<evidence type="ECO:0000256" key="6">
    <source>
        <dbReference type="PROSITE-ProRule" id="PRU00236"/>
    </source>
</evidence>
<keyword evidence="9" id="KW-1185">Reference proteome</keyword>
<feature type="active site" description="Proton acceptor" evidence="6">
    <location>
        <position position="142"/>
    </location>
</feature>
<keyword evidence="4" id="KW-0520">NAD</keyword>
<feature type="binding site" evidence="6">
    <location>
        <position position="202"/>
    </location>
    <ligand>
        <name>Zn(2+)</name>
        <dbReference type="ChEBI" id="CHEBI:29105"/>
    </ligand>
</feature>
<dbReference type="GO" id="GO:0017136">
    <property type="term" value="F:histone deacetylase activity, NAD-dependent"/>
    <property type="evidence" value="ECO:0007669"/>
    <property type="project" value="TreeGrafter"/>
</dbReference>
<dbReference type="InterPro" id="IPR026590">
    <property type="entry name" value="Ssirtuin_cat_dom"/>
</dbReference>
<reference evidence="8" key="1">
    <citation type="submission" date="2023-03" db="EMBL/GenBank/DDBJ databases">
        <title>Massive genome expansion in bonnet fungi (Mycena s.s.) driven by repeated elements and novel gene families across ecological guilds.</title>
        <authorList>
            <consortium name="Lawrence Berkeley National Laboratory"/>
            <person name="Harder C.B."/>
            <person name="Miyauchi S."/>
            <person name="Viragh M."/>
            <person name="Kuo A."/>
            <person name="Thoen E."/>
            <person name="Andreopoulos B."/>
            <person name="Lu D."/>
            <person name="Skrede I."/>
            <person name="Drula E."/>
            <person name="Henrissat B."/>
            <person name="Morin E."/>
            <person name="Kohler A."/>
            <person name="Barry K."/>
            <person name="LaButti K."/>
            <person name="Morin E."/>
            <person name="Salamov A."/>
            <person name="Lipzen A."/>
            <person name="Mereny Z."/>
            <person name="Hegedus B."/>
            <person name="Baldrian P."/>
            <person name="Stursova M."/>
            <person name="Weitz H."/>
            <person name="Taylor A."/>
            <person name="Grigoriev I.V."/>
            <person name="Nagy L.G."/>
            <person name="Martin F."/>
            <person name="Kauserud H."/>
        </authorList>
    </citation>
    <scope>NUCLEOTIDE SEQUENCE</scope>
    <source>
        <strain evidence="8">9144</strain>
    </source>
</reference>
<evidence type="ECO:0000256" key="3">
    <source>
        <dbReference type="ARBA" id="ARBA00022679"/>
    </source>
</evidence>
<dbReference type="InterPro" id="IPR026591">
    <property type="entry name" value="Sirtuin_cat_small_dom_sf"/>
</dbReference>
<dbReference type="AlphaFoldDB" id="A0AAD6UNQ7"/>
<evidence type="ECO:0000256" key="2">
    <source>
        <dbReference type="ARBA" id="ARBA00006924"/>
    </source>
</evidence>
<dbReference type="GO" id="GO:0070403">
    <property type="term" value="F:NAD+ binding"/>
    <property type="evidence" value="ECO:0007669"/>
    <property type="project" value="InterPro"/>
</dbReference>
<dbReference type="PANTHER" id="PTHR11085">
    <property type="entry name" value="NAD-DEPENDENT PROTEIN DEACYLASE SIRTUIN-5, MITOCHONDRIAL-RELATED"/>
    <property type="match status" value="1"/>
</dbReference>
<keyword evidence="5" id="KW-0496">Mitochondrion</keyword>
<comment type="caution">
    <text evidence="8">The sequence shown here is derived from an EMBL/GenBank/DDBJ whole genome shotgun (WGS) entry which is preliminary data.</text>
</comment>
<dbReference type="InterPro" id="IPR029035">
    <property type="entry name" value="DHS-like_NAD/FAD-binding_dom"/>
</dbReference>
<accession>A0AAD6UNQ7</accession>
<evidence type="ECO:0000256" key="5">
    <source>
        <dbReference type="ARBA" id="ARBA00023128"/>
    </source>
</evidence>
<feature type="domain" description="Deacetylase sirtuin-type" evidence="7">
    <location>
        <begin position="1"/>
        <end position="290"/>
    </location>
</feature>
<sequence length="290" mass="31110">MDDISPFQQALVSSKNVIILAGAGLSAASGIPTYRGLGGLWLNFDETKLAKPEAFKKDPSQVWQFYHPRRQGCLDAQPNAAHRALATFCLPETLSRVAPSLDPKWPAPLLITQNMDALSSRVLSSFSPADKEAAEKCIVEMHGCIFETRCTSCAHVQRAYAPTPSSDALSAAAAAVAPINIPVEQLPRCGGPGCTSNRYGRCGGLLRPNVVWFGEVPMHLGDIAMRMNWCDLLLLVGTSTTVHPAAGFAKTVKQRGGKVAVFNLERNDTVDADFTFVGNCEETLPLALGV</sequence>
<keyword evidence="3" id="KW-0808">Transferase</keyword>
<dbReference type="GO" id="GO:0046872">
    <property type="term" value="F:metal ion binding"/>
    <property type="evidence" value="ECO:0007669"/>
    <property type="project" value="UniProtKB-KW"/>
</dbReference>
<organism evidence="8 9">
    <name type="scientific">Mycena pura</name>
    <dbReference type="NCBI Taxonomy" id="153505"/>
    <lineage>
        <taxon>Eukaryota</taxon>
        <taxon>Fungi</taxon>
        <taxon>Dikarya</taxon>
        <taxon>Basidiomycota</taxon>
        <taxon>Agaricomycotina</taxon>
        <taxon>Agaricomycetes</taxon>
        <taxon>Agaricomycetidae</taxon>
        <taxon>Agaricales</taxon>
        <taxon>Marasmiineae</taxon>
        <taxon>Mycenaceae</taxon>
        <taxon>Mycena</taxon>
    </lineage>
</organism>
<proteinExistence type="inferred from homology"/>
<feature type="binding site" evidence="6">
    <location>
        <position position="189"/>
    </location>
    <ligand>
        <name>Zn(2+)</name>
        <dbReference type="ChEBI" id="CHEBI:29105"/>
    </ligand>
</feature>
<dbReference type="Gene3D" id="3.40.50.1220">
    <property type="entry name" value="TPP-binding domain"/>
    <property type="match status" value="1"/>
</dbReference>
<name>A0AAD6UNQ7_9AGAR</name>
<dbReference type="Gene3D" id="3.30.1600.10">
    <property type="entry name" value="SIR2/SIRT2 'Small Domain"/>
    <property type="match status" value="1"/>
</dbReference>
<dbReference type="Proteomes" id="UP001219525">
    <property type="component" value="Unassembled WGS sequence"/>
</dbReference>
<dbReference type="GO" id="GO:0005739">
    <property type="term" value="C:mitochondrion"/>
    <property type="evidence" value="ECO:0007669"/>
    <property type="project" value="UniProtKB-SubCell"/>
</dbReference>
<evidence type="ECO:0000313" key="8">
    <source>
        <dbReference type="EMBL" id="KAJ7190412.1"/>
    </source>
</evidence>
<feature type="binding site" evidence="6">
    <location>
        <position position="153"/>
    </location>
    <ligand>
        <name>Zn(2+)</name>
        <dbReference type="ChEBI" id="CHEBI:29105"/>
    </ligand>
</feature>